<keyword evidence="5" id="KW-0460">Magnesium</keyword>
<dbReference type="Proteomes" id="UP000593626">
    <property type="component" value="Chromosome"/>
</dbReference>
<dbReference type="InterPro" id="IPR045121">
    <property type="entry name" value="CoAse"/>
</dbReference>
<dbReference type="Pfam" id="PF00293">
    <property type="entry name" value="NUDIX"/>
    <property type="match status" value="1"/>
</dbReference>
<evidence type="ECO:0000256" key="6">
    <source>
        <dbReference type="ARBA" id="ARBA00023211"/>
    </source>
</evidence>
<evidence type="ECO:0000313" key="8">
    <source>
        <dbReference type="EMBL" id="QPC46503.1"/>
    </source>
</evidence>
<dbReference type="EMBL" id="CP049742">
    <property type="protein sequence ID" value="QPC46503.1"/>
    <property type="molecule type" value="Genomic_DNA"/>
</dbReference>
<evidence type="ECO:0000256" key="3">
    <source>
        <dbReference type="ARBA" id="ARBA00022723"/>
    </source>
</evidence>
<reference evidence="8 9" key="1">
    <citation type="submission" date="2019-07" db="EMBL/GenBank/DDBJ databases">
        <title>Genome sequence of 2 isolates from Red Sea Mangroves.</title>
        <authorList>
            <person name="Sefrji F."/>
            <person name="Michoud G."/>
            <person name="Merlino G."/>
            <person name="Daffonchio D."/>
        </authorList>
    </citation>
    <scope>NUCLEOTIDE SEQUENCE [LARGE SCALE GENOMIC DNA]</scope>
    <source>
        <strain evidence="8 9">R1DC41</strain>
    </source>
</reference>
<evidence type="ECO:0000313" key="9">
    <source>
        <dbReference type="Proteomes" id="UP000593626"/>
    </source>
</evidence>
<keyword evidence="6" id="KW-0464">Manganese</keyword>
<dbReference type="CDD" id="cd03426">
    <property type="entry name" value="NUDIX_CoAse_Nudt7"/>
    <property type="match status" value="1"/>
</dbReference>
<dbReference type="GO" id="GO:0010945">
    <property type="term" value="F:coenzyme A diphosphatase activity"/>
    <property type="evidence" value="ECO:0007669"/>
    <property type="project" value="InterPro"/>
</dbReference>
<evidence type="ECO:0000256" key="1">
    <source>
        <dbReference type="ARBA" id="ARBA00001936"/>
    </source>
</evidence>
<evidence type="ECO:0000259" key="7">
    <source>
        <dbReference type="PROSITE" id="PS51462"/>
    </source>
</evidence>
<keyword evidence="3" id="KW-0479">Metal-binding</keyword>
<dbReference type="RefSeq" id="WP_239674023.1">
    <property type="nucleotide sequence ID" value="NZ_CP049742.1"/>
</dbReference>
<dbReference type="GO" id="GO:0046872">
    <property type="term" value="F:metal ion binding"/>
    <property type="evidence" value="ECO:0007669"/>
    <property type="project" value="UniProtKB-KW"/>
</dbReference>
<dbReference type="PANTHER" id="PTHR12992">
    <property type="entry name" value="NUDIX HYDROLASE"/>
    <property type="match status" value="1"/>
</dbReference>
<evidence type="ECO:0000256" key="5">
    <source>
        <dbReference type="ARBA" id="ARBA00022842"/>
    </source>
</evidence>
<dbReference type="PROSITE" id="PS51462">
    <property type="entry name" value="NUDIX"/>
    <property type="match status" value="1"/>
</dbReference>
<dbReference type="InterPro" id="IPR015797">
    <property type="entry name" value="NUDIX_hydrolase-like_dom_sf"/>
</dbReference>
<gene>
    <name evidence="8" type="ORF">G8O30_05745</name>
</gene>
<evidence type="ECO:0000256" key="4">
    <source>
        <dbReference type="ARBA" id="ARBA00022801"/>
    </source>
</evidence>
<comment type="cofactor">
    <cofactor evidence="1">
        <name>Mn(2+)</name>
        <dbReference type="ChEBI" id="CHEBI:29035"/>
    </cofactor>
</comment>
<keyword evidence="9" id="KW-1185">Reference proteome</keyword>
<sequence>MRKETILSLMEQHNPIILGSESFSKFSVLLPLIEIENELHLVYEVRAESLRRQPGEICFPGGKIDKTDESPQFAAIRETTEELKVNSNQIESVYPLNYLVSPYGMIVYPFVGFLTVNELPAPNEDEVSEVFTVPLSHFLSTEPAIHKVEFEAHPEENFPYELVPGGKNYTFRKRVYEEYFYPYKSYSIWGLTARITAEFVKLLKQQQSERDV</sequence>
<dbReference type="PANTHER" id="PTHR12992:SF11">
    <property type="entry name" value="MITOCHONDRIAL COENZYME A DIPHOSPHATASE NUDT8"/>
    <property type="match status" value="1"/>
</dbReference>
<protein>
    <submittedName>
        <fullName evidence="8">CoA pyrophosphatase</fullName>
    </submittedName>
</protein>
<organism evidence="8 9">
    <name type="scientific">Mangrovibacillus cuniculi</name>
    <dbReference type="NCBI Taxonomy" id="2593652"/>
    <lineage>
        <taxon>Bacteria</taxon>
        <taxon>Bacillati</taxon>
        <taxon>Bacillota</taxon>
        <taxon>Bacilli</taxon>
        <taxon>Bacillales</taxon>
        <taxon>Bacillaceae</taxon>
        <taxon>Mangrovibacillus</taxon>
    </lineage>
</organism>
<evidence type="ECO:0000256" key="2">
    <source>
        <dbReference type="ARBA" id="ARBA00001946"/>
    </source>
</evidence>
<comment type="cofactor">
    <cofactor evidence="2">
        <name>Mg(2+)</name>
        <dbReference type="ChEBI" id="CHEBI:18420"/>
    </cofactor>
</comment>
<feature type="domain" description="Nudix hydrolase" evidence="7">
    <location>
        <begin position="1"/>
        <end position="163"/>
    </location>
</feature>
<name>A0A7S8CAQ7_9BACI</name>
<dbReference type="KEGG" id="mcui:G8O30_05745"/>
<dbReference type="AlphaFoldDB" id="A0A7S8CAQ7"/>
<dbReference type="Gene3D" id="3.90.79.10">
    <property type="entry name" value="Nucleoside Triphosphate Pyrophosphohydrolase"/>
    <property type="match status" value="1"/>
</dbReference>
<dbReference type="InterPro" id="IPR000086">
    <property type="entry name" value="NUDIX_hydrolase_dom"/>
</dbReference>
<dbReference type="SUPFAM" id="SSF55811">
    <property type="entry name" value="Nudix"/>
    <property type="match status" value="1"/>
</dbReference>
<keyword evidence="4" id="KW-0378">Hydrolase</keyword>
<accession>A0A7S8CAQ7</accession>
<proteinExistence type="predicted"/>